<proteinExistence type="predicted"/>
<accession>A0A0D2MH32</accession>
<gene>
    <name evidence="1" type="ORF">MNEG_5565</name>
</gene>
<sequence>MLGEPSRHALAWSRAGVDWVVAIHGGGAGLYAVAVQHLSDWLLQAPPGELLLGLSPARGRAPYDDAISDCARSAAPLAKRRHHAAVLVGTPAAVRAEAAALRAVGREVCCMPRAAA</sequence>
<dbReference type="AlphaFoldDB" id="A0A0D2MH32"/>
<dbReference type="KEGG" id="mng:MNEG_5565"/>
<name>A0A0D2MH32_9CHLO</name>
<evidence type="ECO:0000313" key="2">
    <source>
        <dbReference type="Proteomes" id="UP000054498"/>
    </source>
</evidence>
<dbReference type="Proteomes" id="UP000054498">
    <property type="component" value="Unassembled WGS sequence"/>
</dbReference>
<dbReference type="GeneID" id="25738442"/>
<organism evidence="1 2">
    <name type="scientific">Monoraphidium neglectum</name>
    <dbReference type="NCBI Taxonomy" id="145388"/>
    <lineage>
        <taxon>Eukaryota</taxon>
        <taxon>Viridiplantae</taxon>
        <taxon>Chlorophyta</taxon>
        <taxon>core chlorophytes</taxon>
        <taxon>Chlorophyceae</taxon>
        <taxon>CS clade</taxon>
        <taxon>Sphaeropleales</taxon>
        <taxon>Selenastraceae</taxon>
        <taxon>Monoraphidium</taxon>
    </lineage>
</organism>
<evidence type="ECO:0000313" key="1">
    <source>
        <dbReference type="EMBL" id="KIZ02390.1"/>
    </source>
</evidence>
<protein>
    <submittedName>
        <fullName evidence="1">Uncharacterized protein</fullName>
    </submittedName>
</protein>
<dbReference type="RefSeq" id="XP_013901409.1">
    <property type="nucleotide sequence ID" value="XM_014045955.1"/>
</dbReference>
<reference evidence="1 2" key="1">
    <citation type="journal article" date="2013" name="BMC Genomics">
        <title>Reconstruction of the lipid metabolism for the microalga Monoraphidium neglectum from its genome sequence reveals characteristics suitable for biofuel production.</title>
        <authorList>
            <person name="Bogen C."/>
            <person name="Al-Dilaimi A."/>
            <person name="Albersmeier A."/>
            <person name="Wichmann J."/>
            <person name="Grundmann M."/>
            <person name="Rupp O."/>
            <person name="Lauersen K.J."/>
            <person name="Blifernez-Klassen O."/>
            <person name="Kalinowski J."/>
            <person name="Goesmann A."/>
            <person name="Mussgnug J.H."/>
            <person name="Kruse O."/>
        </authorList>
    </citation>
    <scope>NUCLEOTIDE SEQUENCE [LARGE SCALE GENOMIC DNA]</scope>
    <source>
        <strain evidence="1 2">SAG 48.87</strain>
    </source>
</reference>
<dbReference type="EMBL" id="KK101059">
    <property type="protein sequence ID" value="KIZ02390.1"/>
    <property type="molecule type" value="Genomic_DNA"/>
</dbReference>
<keyword evidence="2" id="KW-1185">Reference proteome</keyword>